<dbReference type="Gene3D" id="3.40.50.1240">
    <property type="entry name" value="Phosphoglycerate mutase-like"/>
    <property type="match status" value="2"/>
</dbReference>
<comment type="catalytic activity">
    <reaction evidence="1">
        <text>a phosphate monoester + H2O = an alcohol + phosphate</text>
        <dbReference type="Rhea" id="RHEA:15017"/>
        <dbReference type="ChEBI" id="CHEBI:15377"/>
        <dbReference type="ChEBI" id="CHEBI:30879"/>
        <dbReference type="ChEBI" id="CHEBI:43474"/>
        <dbReference type="ChEBI" id="CHEBI:67140"/>
        <dbReference type="EC" id="3.1.3.2"/>
    </reaction>
</comment>
<evidence type="ECO:0000256" key="5">
    <source>
        <dbReference type="ARBA" id="ARBA00022801"/>
    </source>
</evidence>
<keyword evidence="8" id="KW-1185">Reference proteome</keyword>
<evidence type="ECO:0000313" key="8">
    <source>
        <dbReference type="Proteomes" id="UP000050741"/>
    </source>
</evidence>
<name>A0A183BM29_GLOPA</name>
<comment type="similarity">
    <text evidence="2">Belongs to the histidine acid phosphatase family.</text>
</comment>
<evidence type="ECO:0000313" key="9">
    <source>
        <dbReference type="WBParaSite" id="GPLIN_000166400"/>
    </source>
</evidence>
<keyword evidence="7" id="KW-0325">Glycoprotein</keyword>
<evidence type="ECO:0000256" key="2">
    <source>
        <dbReference type="ARBA" id="ARBA00005375"/>
    </source>
</evidence>
<reference evidence="9" key="2">
    <citation type="submission" date="2016-06" db="UniProtKB">
        <authorList>
            <consortium name="WormBaseParasite"/>
        </authorList>
    </citation>
    <scope>IDENTIFICATION</scope>
</reference>
<evidence type="ECO:0000256" key="3">
    <source>
        <dbReference type="ARBA" id="ARBA00012646"/>
    </source>
</evidence>
<dbReference type="GO" id="GO:0003993">
    <property type="term" value="F:acid phosphatase activity"/>
    <property type="evidence" value="ECO:0007669"/>
    <property type="project" value="UniProtKB-EC"/>
</dbReference>
<dbReference type="EC" id="3.1.3.2" evidence="3"/>
<reference evidence="8" key="1">
    <citation type="submission" date="2014-05" db="EMBL/GenBank/DDBJ databases">
        <title>The genome and life-stage specific transcriptomes of Globodera pallida elucidate key aspects of plant parasitism by a cyst nematode.</title>
        <authorList>
            <person name="Cotton J.A."/>
            <person name="Lilley C.J."/>
            <person name="Jones L.M."/>
            <person name="Kikuchi T."/>
            <person name="Reid A.J."/>
            <person name="Thorpe P."/>
            <person name="Tsai I.J."/>
            <person name="Beasley H."/>
            <person name="Blok V."/>
            <person name="Cock P.J.A."/>
            <person name="Van den Akker S.E."/>
            <person name="Holroyd N."/>
            <person name="Hunt M."/>
            <person name="Mantelin S."/>
            <person name="Naghra H."/>
            <person name="Pain A."/>
            <person name="Palomares-Rius J.E."/>
            <person name="Zarowiecki M."/>
            <person name="Berriman M."/>
            <person name="Jones J.T."/>
            <person name="Urwin P.E."/>
        </authorList>
    </citation>
    <scope>NUCLEOTIDE SEQUENCE [LARGE SCALE GENOMIC DNA]</scope>
    <source>
        <strain evidence="8">Lindley</strain>
    </source>
</reference>
<dbReference type="Pfam" id="PF00328">
    <property type="entry name" value="His_Phos_2"/>
    <property type="match status" value="2"/>
</dbReference>
<dbReference type="InterPro" id="IPR029033">
    <property type="entry name" value="His_PPase_superfam"/>
</dbReference>
<dbReference type="WBParaSite" id="GPLIN_000166400">
    <property type="protein sequence ID" value="GPLIN_000166400"/>
    <property type="gene ID" value="GPLIN_000166400"/>
</dbReference>
<dbReference type="InterPro" id="IPR050645">
    <property type="entry name" value="Histidine_acid_phosphatase"/>
</dbReference>
<evidence type="ECO:0000256" key="4">
    <source>
        <dbReference type="ARBA" id="ARBA00022729"/>
    </source>
</evidence>
<dbReference type="AlphaFoldDB" id="A0A183BM29"/>
<accession>A0A183BM29</accession>
<organism evidence="8 9">
    <name type="scientific">Globodera pallida</name>
    <name type="common">Potato cyst nematode worm</name>
    <name type="synonym">Heterodera pallida</name>
    <dbReference type="NCBI Taxonomy" id="36090"/>
    <lineage>
        <taxon>Eukaryota</taxon>
        <taxon>Metazoa</taxon>
        <taxon>Ecdysozoa</taxon>
        <taxon>Nematoda</taxon>
        <taxon>Chromadorea</taxon>
        <taxon>Rhabditida</taxon>
        <taxon>Tylenchina</taxon>
        <taxon>Tylenchomorpha</taxon>
        <taxon>Tylenchoidea</taxon>
        <taxon>Heteroderidae</taxon>
        <taxon>Heteroderinae</taxon>
        <taxon>Globodera</taxon>
    </lineage>
</organism>
<evidence type="ECO:0000256" key="7">
    <source>
        <dbReference type="ARBA" id="ARBA00023180"/>
    </source>
</evidence>
<sequence length="286" mass="33083">MAQHVVLGSKLKARYIDELKFVNARYLNKEIYVRSTDMHRTLTSAISNMIGFYSSGVPGKDYPGKEEAHLWPHRFTPVAVHTIASYEDHIIPDVSEDLYRNELPYPMPEWTQNKTMREEIKKVNCICAFEGVQFDIELPRIRGGPMLWILIDNMRNKLLDCLLSSVVDSHLCDWIQDKKYFAYSAHDTTIAALFSTLGFNKTNYDVDGYPHYSACVTFELWRNATSLEPYVKVLHWPPDMASFEEVTRNITGCETNCTLARFIERSTIFKPMPSPDEYCKDTTHFP</sequence>
<keyword evidence="4" id="KW-0732">Signal</keyword>
<dbReference type="SUPFAM" id="SSF53254">
    <property type="entry name" value="Phosphoglycerate mutase-like"/>
    <property type="match status" value="1"/>
</dbReference>
<dbReference type="InterPro" id="IPR000560">
    <property type="entry name" value="His_Pase_clade-2"/>
</dbReference>
<evidence type="ECO:0000256" key="6">
    <source>
        <dbReference type="ARBA" id="ARBA00023157"/>
    </source>
</evidence>
<dbReference type="CDD" id="cd07061">
    <property type="entry name" value="HP_HAP_like"/>
    <property type="match status" value="1"/>
</dbReference>
<protein>
    <recommendedName>
        <fullName evidence="3">acid phosphatase</fullName>
        <ecNumber evidence="3">3.1.3.2</ecNumber>
    </recommendedName>
</protein>
<evidence type="ECO:0000256" key="1">
    <source>
        <dbReference type="ARBA" id="ARBA00000032"/>
    </source>
</evidence>
<keyword evidence="5" id="KW-0378">Hydrolase</keyword>
<keyword evidence="6" id="KW-1015">Disulfide bond</keyword>
<dbReference type="PANTHER" id="PTHR11567:SF211">
    <property type="entry name" value="PROSTATIC ACID PHOSPHATASE"/>
    <property type="match status" value="1"/>
</dbReference>
<dbReference type="Proteomes" id="UP000050741">
    <property type="component" value="Unassembled WGS sequence"/>
</dbReference>
<dbReference type="PANTHER" id="PTHR11567">
    <property type="entry name" value="ACID PHOSPHATASE-RELATED"/>
    <property type="match status" value="1"/>
</dbReference>
<proteinExistence type="inferred from homology"/>